<dbReference type="PANTHER" id="PTHR45228:SF4">
    <property type="entry name" value="LIPOPROTEIN"/>
    <property type="match status" value="1"/>
</dbReference>
<dbReference type="EMBL" id="OBQK01000005">
    <property type="protein sequence ID" value="SOC55595.1"/>
    <property type="molecule type" value="Genomic_DNA"/>
</dbReference>
<dbReference type="Proteomes" id="UP000219688">
    <property type="component" value="Unassembled WGS sequence"/>
</dbReference>
<gene>
    <name evidence="4" type="ORF">SAMN05421879_105162</name>
</gene>
<proteinExistence type="predicted"/>
<feature type="region of interest" description="Disordered" evidence="1">
    <location>
        <begin position="421"/>
        <end position="444"/>
    </location>
</feature>
<dbReference type="InterPro" id="IPR003607">
    <property type="entry name" value="HD/PDEase_dom"/>
</dbReference>
<evidence type="ECO:0000259" key="3">
    <source>
        <dbReference type="PROSITE" id="PS51832"/>
    </source>
</evidence>
<dbReference type="Gene3D" id="1.10.3210.10">
    <property type="entry name" value="Hypothetical protein af1432"/>
    <property type="match status" value="1"/>
</dbReference>
<sequence length="461" mass="47999">MHVWLYVLTLAALGVGLTWVAWTLPGGDGPIAPSVLVILVVLGAVGVVLRERDLGPHLGISLATVVLAAALPLAGVGAVIVGFVSYACDTRRQSLRTRAFNAVMTALVGAVGAVVYLLLGGARIDAVAATPGELIPRVGLPLLVAYAGMTLVNVLLYAVMSSLVRGTLIVDTAWQALRSLGLAYLGHVIIAFLFAVLWGPAGLGPLSALFVLGPLLAAHWSIGREALARREHEETVATFVAALEQADPASVGHSARVADLADLMAPQLGIGGRAAQDLRYAALLHDIGLVTTRSQLSEDAAPDEVAYLSALSVHPESGVRVLSGLDFLDEALPAIAHHHERWDGRGYPAGLSHENIPLAARVIAVADAYDALTTDGDVVVGAEEALGLLRQRAGTHLDPDVVEALAAVLQRVTQPVRRGATLPVAPTGSAHGPTPALPDHDHPRASDAFAEWQPETAAWPS</sequence>
<reference evidence="5" key="1">
    <citation type="submission" date="2017-08" db="EMBL/GenBank/DDBJ databases">
        <authorList>
            <person name="Varghese N."/>
            <person name="Submissions S."/>
        </authorList>
    </citation>
    <scope>NUCLEOTIDE SEQUENCE [LARGE SCALE GENOMIC DNA]</scope>
    <source>
        <strain evidence="5">USBA17B2</strain>
    </source>
</reference>
<evidence type="ECO:0000313" key="4">
    <source>
        <dbReference type="EMBL" id="SOC55595.1"/>
    </source>
</evidence>
<keyword evidence="2" id="KW-0472">Membrane</keyword>
<feature type="transmembrane region" description="Helical" evidence="2">
    <location>
        <begin position="99"/>
        <end position="119"/>
    </location>
</feature>
<dbReference type="PANTHER" id="PTHR45228">
    <property type="entry name" value="CYCLIC DI-GMP PHOSPHODIESTERASE TM_0186-RELATED"/>
    <property type="match status" value="1"/>
</dbReference>
<feature type="transmembrane region" description="Helical" evidence="2">
    <location>
        <begin position="139"/>
        <end position="159"/>
    </location>
</feature>
<feature type="transmembrane region" description="Helical" evidence="2">
    <location>
        <begin position="180"/>
        <end position="198"/>
    </location>
</feature>
<evidence type="ECO:0000256" key="1">
    <source>
        <dbReference type="SAM" id="MobiDB-lite"/>
    </source>
</evidence>
<dbReference type="RefSeq" id="WP_097188061.1">
    <property type="nucleotide sequence ID" value="NZ_OBQK01000005.1"/>
</dbReference>
<dbReference type="SUPFAM" id="SSF109604">
    <property type="entry name" value="HD-domain/PDEase-like"/>
    <property type="match status" value="1"/>
</dbReference>
<keyword evidence="2" id="KW-1133">Transmembrane helix</keyword>
<dbReference type="AlphaFoldDB" id="A0A285VNF6"/>
<feature type="transmembrane region" description="Helical" evidence="2">
    <location>
        <begin position="31"/>
        <end position="49"/>
    </location>
</feature>
<keyword evidence="2" id="KW-0812">Transmembrane</keyword>
<dbReference type="Pfam" id="PF13487">
    <property type="entry name" value="HD_5"/>
    <property type="match status" value="1"/>
</dbReference>
<name>A0A285VNF6_9MICO</name>
<feature type="domain" description="HD-GYP" evidence="3">
    <location>
        <begin position="228"/>
        <end position="421"/>
    </location>
</feature>
<keyword evidence="5" id="KW-1185">Reference proteome</keyword>
<dbReference type="InterPro" id="IPR037522">
    <property type="entry name" value="HD_GYP_dom"/>
</dbReference>
<feature type="transmembrane region" description="Helical" evidence="2">
    <location>
        <begin position="61"/>
        <end position="87"/>
    </location>
</feature>
<dbReference type="CDD" id="cd00077">
    <property type="entry name" value="HDc"/>
    <property type="match status" value="1"/>
</dbReference>
<evidence type="ECO:0000256" key="2">
    <source>
        <dbReference type="SAM" id="Phobius"/>
    </source>
</evidence>
<dbReference type="PROSITE" id="PS51832">
    <property type="entry name" value="HD_GYP"/>
    <property type="match status" value="1"/>
</dbReference>
<accession>A0A285VNF6</accession>
<organism evidence="4 5">
    <name type="scientific">Ornithinimicrobium cerasi</name>
    <dbReference type="NCBI Taxonomy" id="2248773"/>
    <lineage>
        <taxon>Bacteria</taxon>
        <taxon>Bacillati</taxon>
        <taxon>Actinomycetota</taxon>
        <taxon>Actinomycetes</taxon>
        <taxon>Micrococcales</taxon>
        <taxon>Ornithinimicrobiaceae</taxon>
        <taxon>Ornithinimicrobium</taxon>
    </lineage>
</organism>
<dbReference type="InterPro" id="IPR052020">
    <property type="entry name" value="Cyclic_di-GMP/3'3'-cGAMP_PDE"/>
</dbReference>
<evidence type="ECO:0000313" key="5">
    <source>
        <dbReference type="Proteomes" id="UP000219688"/>
    </source>
</evidence>
<feature type="transmembrane region" description="Helical" evidence="2">
    <location>
        <begin position="6"/>
        <end position="24"/>
    </location>
</feature>
<dbReference type="SMART" id="SM00471">
    <property type="entry name" value="HDc"/>
    <property type="match status" value="1"/>
</dbReference>
<protein>
    <submittedName>
        <fullName evidence="4">HD domain-containing protein</fullName>
    </submittedName>
</protein>